<keyword evidence="2" id="KW-1185">Reference proteome</keyword>
<evidence type="ECO:0000313" key="2">
    <source>
        <dbReference type="Proteomes" id="UP001055811"/>
    </source>
</evidence>
<comment type="caution">
    <text evidence="1">The sequence shown here is derived from an EMBL/GenBank/DDBJ whole genome shotgun (WGS) entry which is preliminary data.</text>
</comment>
<dbReference type="EMBL" id="CM042011">
    <property type="protein sequence ID" value="KAI3766622.1"/>
    <property type="molecule type" value="Genomic_DNA"/>
</dbReference>
<name>A0ACB9F687_CICIN</name>
<reference evidence="1 2" key="2">
    <citation type="journal article" date="2022" name="Mol. Ecol. Resour.">
        <title>The genomes of chicory, endive, great burdock and yacon provide insights into Asteraceae paleo-polyploidization history and plant inulin production.</title>
        <authorList>
            <person name="Fan W."/>
            <person name="Wang S."/>
            <person name="Wang H."/>
            <person name="Wang A."/>
            <person name="Jiang F."/>
            <person name="Liu H."/>
            <person name="Zhao H."/>
            <person name="Xu D."/>
            <person name="Zhang Y."/>
        </authorList>
    </citation>
    <scope>NUCLEOTIDE SEQUENCE [LARGE SCALE GENOMIC DNA]</scope>
    <source>
        <strain evidence="2">cv. Punajuju</strain>
        <tissue evidence="1">Leaves</tissue>
    </source>
</reference>
<evidence type="ECO:0000313" key="1">
    <source>
        <dbReference type="EMBL" id="KAI3766622.1"/>
    </source>
</evidence>
<organism evidence="1 2">
    <name type="scientific">Cichorium intybus</name>
    <name type="common">Chicory</name>
    <dbReference type="NCBI Taxonomy" id="13427"/>
    <lineage>
        <taxon>Eukaryota</taxon>
        <taxon>Viridiplantae</taxon>
        <taxon>Streptophyta</taxon>
        <taxon>Embryophyta</taxon>
        <taxon>Tracheophyta</taxon>
        <taxon>Spermatophyta</taxon>
        <taxon>Magnoliopsida</taxon>
        <taxon>eudicotyledons</taxon>
        <taxon>Gunneridae</taxon>
        <taxon>Pentapetalae</taxon>
        <taxon>asterids</taxon>
        <taxon>campanulids</taxon>
        <taxon>Asterales</taxon>
        <taxon>Asteraceae</taxon>
        <taxon>Cichorioideae</taxon>
        <taxon>Cichorieae</taxon>
        <taxon>Cichoriinae</taxon>
        <taxon>Cichorium</taxon>
    </lineage>
</organism>
<protein>
    <submittedName>
        <fullName evidence="1">Uncharacterized protein</fullName>
    </submittedName>
</protein>
<proteinExistence type="predicted"/>
<reference evidence="2" key="1">
    <citation type="journal article" date="2022" name="Mol. Ecol. Resour.">
        <title>The genomes of chicory, endive, great burdock and yacon provide insights into Asteraceae palaeo-polyploidization history and plant inulin production.</title>
        <authorList>
            <person name="Fan W."/>
            <person name="Wang S."/>
            <person name="Wang H."/>
            <person name="Wang A."/>
            <person name="Jiang F."/>
            <person name="Liu H."/>
            <person name="Zhao H."/>
            <person name="Xu D."/>
            <person name="Zhang Y."/>
        </authorList>
    </citation>
    <scope>NUCLEOTIDE SEQUENCE [LARGE SCALE GENOMIC DNA]</scope>
    <source>
        <strain evidence="2">cv. Punajuju</strain>
    </source>
</reference>
<gene>
    <name evidence="1" type="ORF">L2E82_16688</name>
</gene>
<dbReference type="Proteomes" id="UP001055811">
    <property type="component" value="Linkage Group LG03"/>
</dbReference>
<accession>A0ACB9F687</accession>
<sequence>MSIILYINLRLLFTLTFIFSKLLLNEGTGIQAQAGYLPPNEVEALREIGGQLDKQDWDFNLNPCDGNPNWATPQNAVMPRYNNTVECNCSYPGNVCHVVSLFLMGQDLDGVLPPSLAKLPYIKNIDLTRNYLNGTIPPEWISTKLEYLSVPVNRLSGRIPLLLGNITSLVYLNLESNMFFGTVPAELGKLKYLTNLVLRANNLSGLLPILELNRLTNLTELCLSSNNFSGNIPSLKSLTKLQKLHTNNKTPPKLTIKSTHISVIKLHLHLPGYTRGTLTNFLKGHNGVLSELASLELETVTRYGFLLKNLIQLSSKDSKLTLITITVPL</sequence>